<accession>A0A9D2BHP0</accession>
<organism evidence="1 2">
    <name type="scientific">Candidatus Parabacteroides intestinipullorum</name>
    <dbReference type="NCBI Taxonomy" id="2838723"/>
    <lineage>
        <taxon>Bacteria</taxon>
        <taxon>Pseudomonadati</taxon>
        <taxon>Bacteroidota</taxon>
        <taxon>Bacteroidia</taxon>
        <taxon>Bacteroidales</taxon>
        <taxon>Tannerellaceae</taxon>
        <taxon>Parabacteroides</taxon>
    </lineage>
</organism>
<sequence>MSIAHDILPECFVDTNIVNTFLAMENVYTDANHCHGCNKVGNMMQKNLKDHFALGIIDNDKRQHSYNREFHSLGKTEHLELLKHPSNQHFLIRVSPAMDGFILDVADRQGVNMSDYDLPDSLEKFTEITKNASAKDSANLKKLFRNLVTDEEMTLLRNILGYLSKNKYNCSDNDLSVFF</sequence>
<reference evidence="1" key="1">
    <citation type="journal article" date="2021" name="PeerJ">
        <title>Extensive microbial diversity within the chicken gut microbiome revealed by metagenomics and culture.</title>
        <authorList>
            <person name="Gilroy R."/>
            <person name="Ravi A."/>
            <person name="Getino M."/>
            <person name="Pursley I."/>
            <person name="Horton D.L."/>
            <person name="Alikhan N.F."/>
            <person name="Baker D."/>
            <person name="Gharbi K."/>
            <person name="Hall N."/>
            <person name="Watson M."/>
            <person name="Adriaenssens E.M."/>
            <person name="Foster-Nyarko E."/>
            <person name="Jarju S."/>
            <person name="Secka A."/>
            <person name="Antonio M."/>
            <person name="Oren A."/>
            <person name="Chaudhuri R.R."/>
            <person name="La Ragione R."/>
            <person name="Hildebrand F."/>
            <person name="Pallen M.J."/>
        </authorList>
    </citation>
    <scope>NUCLEOTIDE SEQUENCE</scope>
    <source>
        <strain evidence="1">ChiGjej6B6-14162</strain>
    </source>
</reference>
<dbReference type="Proteomes" id="UP000886740">
    <property type="component" value="Unassembled WGS sequence"/>
</dbReference>
<protein>
    <submittedName>
        <fullName evidence="1">Uncharacterized protein</fullName>
    </submittedName>
</protein>
<proteinExistence type="predicted"/>
<evidence type="ECO:0000313" key="2">
    <source>
        <dbReference type="Proteomes" id="UP000886740"/>
    </source>
</evidence>
<name>A0A9D2BHP0_9BACT</name>
<dbReference type="AlphaFoldDB" id="A0A9D2BHP0"/>
<reference evidence="1" key="2">
    <citation type="submission" date="2021-04" db="EMBL/GenBank/DDBJ databases">
        <authorList>
            <person name="Gilroy R."/>
        </authorList>
    </citation>
    <scope>NUCLEOTIDE SEQUENCE</scope>
    <source>
        <strain evidence="1">ChiGjej6B6-14162</strain>
    </source>
</reference>
<dbReference type="EMBL" id="DXEL01000085">
    <property type="protein sequence ID" value="HIX75882.1"/>
    <property type="molecule type" value="Genomic_DNA"/>
</dbReference>
<gene>
    <name evidence="1" type="ORF">H9977_12745</name>
</gene>
<comment type="caution">
    <text evidence="1">The sequence shown here is derived from an EMBL/GenBank/DDBJ whole genome shotgun (WGS) entry which is preliminary data.</text>
</comment>
<evidence type="ECO:0000313" key="1">
    <source>
        <dbReference type="EMBL" id="HIX75882.1"/>
    </source>
</evidence>